<dbReference type="OrthoDB" id="198735at2759"/>
<evidence type="ECO:0000256" key="3">
    <source>
        <dbReference type="RuleBase" id="RU003457"/>
    </source>
</evidence>
<dbReference type="InterPro" id="IPR003829">
    <property type="entry name" value="Pirin_N_dom"/>
</dbReference>
<feature type="region of interest" description="Disordered" evidence="4">
    <location>
        <begin position="1"/>
        <end position="31"/>
    </location>
</feature>
<dbReference type="InterPro" id="IPR011051">
    <property type="entry name" value="RmlC_Cupin_sf"/>
</dbReference>
<feature type="transmembrane region" description="Helical" evidence="5">
    <location>
        <begin position="147"/>
        <end position="166"/>
    </location>
</feature>
<feature type="compositionally biased region" description="Basic and acidic residues" evidence="4">
    <location>
        <begin position="1"/>
        <end position="24"/>
    </location>
</feature>
<feature type="binding site" evidence="2">
    <location>
        <position position="181"/>
    </location>
    <ligand>
        <name>Fe cation</name>
        <dbReference type="ChEBI" id="CHEBI:24875"/>
    </ligand>
</feature>
<keyword evidence="2" id="KW-0408">Iron</keyword>
<reference evidence="7 8" key="1">
    <citation type="journal article" date="2013" name="Curr. Biol.">
        <title>The Genome of the Foraminiferan Reticulomyxa filosa.</title>
        <authorList>
            <person name="Glockner G."/>
            <person name="Hulsmann N."/>
            <person name="Schleicher M."/>
            <person name="Noegel A.A."/>
            <person name="Eichinger L."/>
            <person name="Gallinger C."/>
            <person name="Pawlowski J."/>
            <person name="Sierra R."/>
            <person name="Euteneuer U."/>
            <person name="Pillet L."/>
            <person name="Moustafa A."/>
            <person name="Platzer M."/>
            <person name="Groth M."/>
            <person name="Szafranski K."/>
            <person name="Schliwa M."/>
        </authorList>
    </citation>
    <scope>NUCLEOTIDE SEQUENCE [LARGE SCALE GENOMIC DNA]</scope>
</reference>
<comment type="caution">
    <text evidence="7">The sequence shown here is derived from an EMBL/GenBank/DDBJ whole genome shotgun (WGS) entry which is preliminary data.</text>
</comment>
<keyword evidence="5" id="KW-1133">Transmembrane helix</keyword>
<dbReference type="PANTHER" id="PTHR13903">
    <property type="entry name" value="PIRIN-RELATED"/>
    <property type="match status" value="1"/>
</dbReference>
<sequence>MTSITEKEKVEIAQEENKEAKEKSTGSPSKPVNKVILKSFAAHTQREGAGFIVNRPIGFSRNLSDKEADPFLLLDELGYVLHCKKKKDPKHYEKGEFEGAPWHPHRGFDTVMYLKDRVIMKTIIKKFLKNRGYGTHQDSMYVKETSFVSFFFFFVYLFMIGTLGPGDCQWMTAGKGIIHDEGRDHPGGMLHGFQLWVNLPKSQKMCDPKYQTITAKNFAFVEVNKGVKVKAIAGSVSNMSGNDKALVTSPIKPIQPINYFDYSLEPNSSFVHTISQAEELTTVIVYVYNGKGHFADGGISGSDSETDKEKKWVSVSRKQTLYLGKGDSIEFKSAEKEKLEFLLLVGKPTKEVGFFATFA</sequence>
<accession>X6N8H9</accession>
<keyword evidence="5" id="KW-0472">Membrane</keyword>
<dbReference type="AlphaFoldDB" id="X6N8H9"/>
<keyword evidence="8" id="KW-1185">Reference proteome</keyword>
<gene>
    <name evidence="7" type="ORF">RFI_15154</name>
</gene>
<dbReference type="CDD" id="cd02909">
    <property type="entry name" value="cupin_pirin_N"/>
    <property type="match status" value="1"/>
</dbReference>
<evidence type="ECO:0000313" key="7">
    <source>
        <dbReference type="EMBL" id="ETO22049.1"/>
    </source>
</evidence>
<dbReference type="Pfam" id="PF02678">
    <property type="entry name" value="Pirin"/>
    <property type="match status" value="1"/>
</dbReference>
<evidence type="ECO:0000256" key="1">
    <source>
        <dbReference type="ARBA" id="ARBA00008416"/>
    </source>
</evidence>
<evidence type="ECO:0000313" key="8">
    <source>
        <dbReference type="Proteomes" id="UP000023152"/>
    </source>
</evidence>
<comment type="cofactor">
    <cofactor evidence="2">
        <name>Fe cation</name>
        <dbReference type="ChEBI" id="CHEBI:24875"/>
    </cofactor>
    <text evidence="2">Binds 1 Fe cation per subunit.</text>
</comment>
<dbReference type="PANTHER" id="PTHR13903:SF8">
    <property type="entry name" value="PIRIN"/>
    <property type="match status" value="1"/>
</dbReference>
<dbReference type="Gene3D" id="2.60.120.10">
    <property type="entry name" value="Jelly Rolls"/>
    <property type="match status" value="1"/>
</dbReference>
<dbReference type="PIRSF" id="PIRSF006232">
    <property type="entry name" value="Pirin"/>
    <property type="match status" value="1"/>
</dbReference>
<feature type="binding site" evidence="2">
    <location>
        <position position="179"/>
    </location>
    <ligand>
        <name>Fe cation</name>
        <dbReference type="ChEBI" id="CHEBI:24875"/>
    </ligand>
</feature>
<dbReference type="Proteomes" id="UP000023152">
    <property type="component" value="Unassembled WGS sequence"/>
</dbReference>
<feature type="binding site" evidence="2">
    <location>
        <position position="103"/>
    </location>
    <ligand>
        <name>Fe cation</name>
        <dbReference type="ChEBI" id="CHEBI:24875"/>
    </ligand>
</feature>
<evidence type="ECO:0000256" key="2">
    <source>
        <dbReference type="PIRSR" id="PIRSR006232-1"/>
    </source>
</evidence>
<organism evidence="7 8">
    <name type="scientific">Reticulomyxa filosa</name>
    <dbReference type="NCBI Taxonomy" id="46433"/>
    <lineage>
        <taxon>Eukaryota</taxon>
        <taxon>Sar</taxon>
        <taxon>Rhizaria</taxon>
        <taxon>Retaria</taxon>
        <taxon>Foraminifera</taxon>
        <taxon>Monothalamids</taxon>
        <taxon>Reticulomyxidae</taxon>
        <taxon>Reticulomyxa</taxon>
    </lineage>
</organism>
<proteinExistence type="inferred from homology"/>
<dbReference type="CDD" id="cd02247">
    <property type="entry name" value="cupin_pirin_C"/>
    <property type="match status" value="1"/>
</dbReference>
<evidence type="ECO:0000256" key="5">
    <source>
        <dbReference type="SAM" id="Phobius"/>
    </source>
</evidence>
<protein>
    <submittedName>
        <fullName evidence="7">Pirin protein</fullName>
    </submittedName>
</protein>
<evidence type="ECO:0000259" key="6">
    <source>
        <dbReference type="Pfam" id="PF02678"/>
    </source>
</evidence>
<feature type="binding site" evidence="2">
    <location>
        <position position="105"/>
    </location>
    <ligand>
        <name>Fe cation</name>
        <dbReference type="ChEBI" id="CHEBI:24875"/>
    </ligand>
</feature>
<comment type="similarity">
    <text evidence="1 3">Belongs to the pirin family.</text>
</comment>
<name>X6N8H9_RETFI</name>
<dbReference type="InterPro" id="IPR014710">
    <property type="entry name" value="RmlC-like_jellyroll"/>
</dbReference>
<keyword evidence="5" id="KW-0812">Transmembrane</keyword>
<evidence type="ECO:0000256" key="4">
    <source>
        <dbReference type="SAM" id="MobiDB-lite"/>
    </source>
</evidence>
<dbReference type="SUPFAM" id="SSF51182">
    <property type="entry name" value="RmlC-like cupins"/>
    <property type="match status" value="1"/>
</dbReference>
<dbReference type="EMBL" id="ASPP01011080">
    <property type="protein sequence ID" value="ETO22049.1"/>
    <property type="molecule type" value="Genomic_DNA"/>
</dbReference>
<dbReference type="GO" id="GO:0046872">
    <property type="term" value="F:metal ion binding"/>
    <property type="evidence" value="ECO:0007669"/>
    <property type="project" value="UniProtKB-KW"/>
</dbReference>
<dbReference type="InterPro" id="IPR012093">
    <property type="entry name" value="Pirin"/>
</dbReference>
<feature type="domain" description="Pirin N-terminal" evidence="6">
    <location>
        <begin position="161"/>
        <end position="197"/>
    </location>
</feature>
<keyword evidence="2" id="KW-0479">Metal-binding</keyword>
<dbReference type="OMA" id="TVTYMIQ"/>